<keyword evidence="1" id="KW-1185">Reference proteome</keyword>
<organism evidence="1 2">
    <name type="scientific">Romanomermis culicivorax</name>
    <name type="common">Nematode worm</name>
    <dbReference type="NCBI Taxonomy" id="13658"/>
    <lineage>
        <taxon>Eukaryota</taxon>
        <taxon>Metazoa</taxon>
        <taxon>Ecdysozoa</taxon>
        <taxon>Nematoda</taxon>
        <taxon>Enoplea</taxon>
        <taxon>Dorylaimia</taxon>
        <taxon>Mermithida</taxon>
        <taxon>Mermithoidea</taxon>
        <taxon>Mermithidae</taxon>
        <taxon>Romanomermis</taxon>
    </lineage>
</organism>
<accession>A0A915KR29</accession>
<evidence type="ECO:0000313" key="1">
    <source>
        <dbReference type="Proteomes" id="UP000887565"/>
    </source>
</evidence>
<name>A0A915KR29_ROMCU</name>
<dbReference type="Proteomes" id="UP000887565">
    <property type="component" value="Unplaced"/>
</dbReference>
<dbReference type="AlphaFoldDB" id="A0A915KR29"/>
<dbReference type="WBParaSite" id="nRc.2.0.1.t40148-RA">
    <property type="protein sequence ID" value="nRc.2.0.1.t40148-RA"/>
    <property type="gene ID" value="nRc.2.0.1.g40148"/>
</dbReference>
<proteinExistence type="predicted"/>
<reference evidence="2" key="1">
    <citation type="submission" date="2022-11" db="UniProtKB">
        <authorList>
            <consortium name="WormBaseParasite"/>
        </authorList>
    </citation>
    <scope>IDENTIFICATION</scope>
</reference>
<sequence length="82" mass="9348">MVENLIIEEGQIASWDGKTLISILENHRNDITGETLYNHSSSSKNLVLLHHLLNPLELLMVQLQNKKLHPSDAMLYALMPKM</sequence>
<evidence type="ECO:0000313" key="2">
    <source>
        <dbReference type="WBParaSite" id="nRc.2.0.1.t40148-RA"/>
    </source>
</evidence>
<protein>
    <submittedName>
        <fullName evidence="2">Uncharacterized protein</fullName>
    </submittedName>
</protein>